<dbReference type="Proteomes" id="UP000321805">
    <property type="component" value="Chromosome"/>
</dbReference>
<feature type="transmembrane region" description="Helical" evidence="6">
    <location>
        <begin position="32"/>
        <end position="53"/>
    </location>
</feature>
<evidence type="ECO:0000313" key="8">
    <source>
        <dbReference type="Proteomes" id="UP000321805"/>
    </source>
</evidence>
<evidence type="ECO:0000256" key="6">
    <source>
        <dbReference type="SAM" id="Phobius"/>
    </source>
</evidence>
<evidence type="ECO:0008006" key="9">
    <source>
        <dbReference type="Google" id="ProtNLM"/>
    </source>
</evidence>
<dbReference type="KEGG" id="bsol:FSW04_22630"/>
<dbReference type="OrthoDB" id="5241534at2"/>
<comment type="subcellular location">
    <subcellularLocation>
        <location evidence="1">Cell membrane</location>
        <topology evidence="1">Multi-pass membrane protein</topology>
    </subcellularLocation>
</comment>
<evidence type="ECO:0000256" key="5">
    <source>
        <dbReference type="ARBA" id="ARBA00023136"/>
    </source>
</evidence>
<dbReference type="InterPro" id="IPR050833">
    <property type="entry name" value="Poly_Biosynth_Transport"/>
</dbReference>
<feature type="transmembrane region" description="Helical" evidence="6">
    <location>
        <begin position="415"/>
        <end position="433"/>
    </location>
</feature>
<dbReference type="PANTHER" id="PTHR30250">
    <property type="entry name" value="PST FAMILY PREDICTED COLANIC ACID TRANSPORTER"/>
    <property type="match status" value="1"/>
</dbReference>
<evidence type="ECO:0000313" key="7">
    <source>
        <dbReference type="EMBL" id="QEC50092.1"/>
    </source>
</evidence>
<feature type="transmembrane region" description="Helical" evidence="6">
    <location>
        <begin position="276"/>
        <end position="301"/>
    </location>
</feature>
<keyword evidence="2" id="KW-1003">Cell membrane</keyword>
<feature type="transmembrane region" description="Helical" evidence="6">
    <location>
        <begin position="322"/>
        <end position="340"/>
    </location>
</feature>
<accession>A0A5B8UBT4</accession>
<sequence>MSTATVTIERAPAAAGGEPAAGVARSRRAPGALLMSAGTVGSGVLAYAFNAVAARALGPADYGPIAVLWAAMFLVAVVLFRPVEQTLSRAVAQRTADGGDVRPVVRSVGTLAAATVVAAAAGCALAWRPLTDGLFDGRDALTAMLVVGIGGYGASYFMRGLVGGRRWYAGYGLLLLVDGGVRVAVALPLFLVGSPALAAAALAAAAVAGAVAPLLWRGRGVLRGRGAAPGEPFRLRSATHFAAPVTVLAAGDQVLLSGGPVLVMLHGGPHAGTAAGVVFAATMLVRAPAYLFQGVAAALLPNLTTMLVRRDEHGFRRAVTRTVAILAGFSGLMILGAFVVGPAVMRVLYGAGFDAGRLDLALLAAGAGGYLVAATLSQAALARSEAVGAAAIWAASAAVFVGLELALPGAALHRVALAFCVAALANAAAFWAWSSARRDVPRGAVAPLAGQEA</sequence>
<keyword evidence="5 6" id="KW-0472">Membrane</keyword>
<keyword evidence="8" id="KW-1185">Reference proteome</keyword>
<dbReference type="EMBL" id="CP042430">
    <property type="protein sequence ID" value="QEC50092.1"/>
    <property type="molecule type" value="Genomic_DNA"/>
</dbReference>
<dbReference type="PANTHER" id="PTHR30250:SF11">
    <property type="entry name" value="O-ANTIGEN TRANSPORTER-RELATED"/>
    <property type="match status" value="1"/>
</dbReference>
<feature type="transmembrane region" description="Helical" evidence="6">
    <location>
        <begin position="65"/>
        <end position="83"/>
    </location>
</feature>
<gene>
    <name evidence="7" type="ORF">FSW04_22630</name>
</gene>
<feature type="transmembrane region" description="Helical" evidence="6">
    <location>
        <begin position="104"/>
        <end position="128"/>
    </location>
</feature>
<proteinExistence type="predicted"/>
<dbReference type="RefSeq" id="WP_146922455.1">
    <property type="nucleotide sequence ID" value="NZ_CP042430.1"/>
</dbReference>
<feature type="transmembrane region" description="Helical" evidence="6">
    <location>
        <begin position="170"/>
        <end position="191"/>
    </location>
</feature>
<keyword evidence="3 6" id="KW-0812">Transmembrane</keyword>
<protein>
    <recommendedName>
        <fullName evidence="9">Oligosaccharide flippase family protein</fullName>
    </recommendedName>
</protein>
<organism evidence="7 8">
    <name type="scientific">Baekduia soli</name>
    <dbReference type="NCBI Taxonomy" id="496014"/>
    <lineage>
        <taxon>Bacteria</taxon>
        <taxon>Bacillati</taxon>
        <taxon>Actinomycetota</taxon>
        <taxon>Thermoleophilia</taxon>
        <taxon>Solirubrobacterales</taxon>
        <taxon>Baekduiaceae</taxon>
        <taxon>Baekduia</taxon>
    </lineage>
</organism>
<keyword evidence="4 6" id="KW-1133">Transmembrane helix</keyword>
<feature type="transmembrane region" description="Helical" evidence="6">
    <location>
        <begin position="360"/>
        <end position="379"/>
    </location>
</feature>
<dbReference type="AlphaFoldDB" id="A0A5B8UBT4"/>
<evidence type="ECO:0000256" key="1">
    <source>
        <dbReference type="ARBA" id="ARBA00004651"/>
    </source>
</evidence>
<evidence type="ECO:0000256" key="2">
    <source>
        <dbReference type="ARBA" id="ARBA00022475"/>
    </source>
</evidence>
<dbReference type="GO" id="GO:0005886">
    <property type="term" value="C:plasma membrane"/>
    <property type="evidence" value="ECO:0007669"/>
    <property type="project" value="UniProtKB-SubCell"/>
</dbReference>
<evidence type="ECO:0000256" key="3">
    <source>
        <dbReference type="ARBA" id="ARBA00022692"/>
    </source>
</evidence>
<feature type="transmembrane region" description="Helical" evidence="6">
    <location>
        <begin position="237"/>
        <end position="256"/>
    </location>
</feature>
<feature type="transmembrane region" description="Helical" evidence="6">
    <location>
        <begin position="140"/>
        <end position="158"/>
    </location>
</feature>
<evidence type="ECO:0000256" key="4">
    <source>
        <dbReference type="ARBA" id="ARBA00022989"/>
    </source>
</evidence>
<name>A0A5B8UBT4_9ACTN</name>
<reference evidence="7 8" key="1">
    <citation type="journal article" date="2018" name="J. Microbiol.">
        <title>Baekduia soli gen. nov., sp. nov., a novel bacterium isolated from the soil of Baekdu Mountain and proposal of a novel family name, Baekduiaceae fam. nov.</title>
        <authorList>
            <person name="An D.S."/>
            <person name="Siddiqi M.Z."/>
            <person name="Kim K.H."/>
            <person name="Yu H.S."/>
            <person name="Im W.T."/>
        </authorList>
    </citation>
    <scope>NUCLEOTIDE SEQUENCE [LARGE SCALE GENOMIC DNA]</scope>
    <source>
        <strain evidence="7 8">BR7-21</strain>
    </source>
</reference>
<feature type="transmembrane region" description="Helical" evidence="6">
    <location>
        <begin position="386"/>
        <end position="403"/>
    </location>
</feature>
<feature type="transmembrane region" description="Helical" evidence="6">
    <location>
        <begin position="197"/>
        <end position="216"/>
    </location>
</feature>